<feature type="compositionally biased region" description="Polar residues" evidence="1">
    <location>
        <begin position="278"/>
        <end position="296"/>
    </location>
</feature>
<comment type="caution">
    <text evidence="2">The sequence shown here is derived from an EMBL/GenBank/DDBJ whole genome shotgun (WGS) entry which is preliminary data.</text>
</comment>
<feature type="compositionally biased region" description="Basic and acidic residues" evidence="1">
    <location>
        <begin position="206"/>
        <end position="236"/>
    </location>
</feature>
<feature type="compositionally biased region" description="Basic residues" evidence="1">
    <location>
        <begin position="299"/>
        <end position="312"/>
    </location>
</feature>
<name>A0A8S4PDU8_OWEFU</name>
<accession>A0A8S4PDU8</accession>
<feature type="compositionally biased region" description="Basic and acidic residues" evidence="1">
    <location>
        <begin position="155"/>
        <end position="193"/>
    </location>
</feature>
<feature type="compositionally biased region" description="Low complexity" evidence="1">
    <location>
        <begin position="264"/>
        <end position="277"/>
    </location>
</feature>
<evidence type="ECO:0000256" key="1">
    <source>
        <dbReference type="SAM" id="MobiDB-lite"/>
    </source>
</evidence>
<evidence type="ECO:0000313" key="3">
    <source>
        <dbReference type="Proteomes" id="UP000749559"/>
    </source>
</evidence>
<sequence>SRFGPNYDYHTYDSAQSPPDSWSQQLEIQQKSRPENTQANQKESEMDHHVNVPPTEKPLYRSRPDPEPPLEPPHQNPDSDLSPPKQPSIKVHNHPAPDQSEISRDHGDGLHKSGGSGNRHAGGNTGGGSIDKQQHSGSYDNRNFDEQTYGSKQNYDTKDNYGKQNFDRKQNYDTKQKYDPKQNYDIKQQDYHMSESNMGGLTSKTTKVEHKGRDGDTPRQPTHKDQLEIPEKEKAETQFSPYYDNPHKQSKPIYNVNDDKSLPYDDSYYGYSSNNGNPQRNSYAYNRQPNYKQNGHQRGGAKHNNGRNRGNGHNKDAGLKNHGRYGNKNHLYGYRDPYSDYYYPPADYSDDRNYDYDEFGNMRQGNGTLDVYMYTLDIVQYSKCCILEAVDVYTVCNFECYNSNVTFSPCMTQEYICMPLHITK</sequence>
<organism evidence="2 3">
    <name type="scientific">Owenia fusiformis</name>
    <name type="common">Polychaete worm</name>
    <dbReference type="NCBI Taxonomy" id="6347"/>
    <lineage>
        <taxon>Eukaryota</taxon>
        <taxon>Metazoa</taxon>
        <taxon>Spiralia</taxon>
        <taxon>Lophotrochozoa</taxon>
        <taxon>Annelida</taxon>
        <taxon>Polychaeta</taxon>
        <taxon>Sedentaria</taxon>
        <taxon>Canalipalpata</taxon>
        <taxon>Sabellida</taxon>
        <taxon>Oweniida</taxon>
        <taxon>Oweniidae</taxon>
        <taxon>Owenia</taxon>
    </lineage>
</organism>
<dbReference type="AlphaFoldDB" id="A0A8S4PDU8"/>
<feature type="compositionally biased region" description="Polar residues" evidence="1">
    <location>
        <begin position="194"/>
        <end position="205"/>
    </location>
</feature>
<evidence type="ECO:0000313" key="2">
    <source>
        <dbReference type="EMBL" id="CAH1792596.1"/>
    </source>
</evidence>
<dbReference type="Proteomes" id="UP000749559">
    <property type="component" value="Unassembled WGS sequence"/>
</dbReference>
<feature type="non-terminal residue" evidence="2">
    <location>
        <position position="1"/>
    </location>
</feature>
<feature type="compositionally biased region" description="Polar residues" evidence="1">
    <location>
        <begin position="135"/>
        <end position="154"/>
    </location>
</feature>
<feature type="region of interest" description="Disordered" evidence="1">
    <location>
        <begin position="1"/>
        <end position="323"/>
    </location>
</feature>
<reference evidence="2" key="1">
    <citation type="submission" date="2022-03" db="EMBL/GenBank/DDBJ databases">
        <authorList>
            <person name="Martin C."/>
        </authorList>
    </citation>
    <scope>NUCLEOTIDE SEQUENCE</scope>
</reference>
<gene>
    <name evidence="2" type="ORF">OFUS_LOCUS17541</name>
</gene>
<feature type="compositionally biased region" description="Polar residues" evidence="1">
    <location>
        <begin position="13"/>
        <end position="41"/>
    </location>
</feature>
<dbReference type="EMBL" id="CAIIXF020000008">
    <property type="protein sequence ID" value="CAH1792596.1"/>
    <property type="molecule type" value="Genomic_DNA"/>
</dbReference>
<proteinExistence type="predicted"/>
<feature type="compositionally biased region" description="Basic and acidic residues" evidence="1">
    <location>
        <begin position="101"/>
        <end position="111"/>
    </location>
</feature>
<protein>
    <submittedName>
        <fullName evidence="2">Uncharacterized protein</fullName>
    </submittedName>
</protein>
<keyword evidence="3" id="KW-1185">Reference proteome</keyword>